<keyword evidence="3 8" id="KW-0479">Metal-binding</keyword>
<keyword evidence="2" id="KW-0597">Phosphoprotein</keyword>
<dbReference type="GO" id="GO:0046872">
    <property type="term" value="F:metal ion binding"/>
    <property type="evidence" value="ECO:0007669"/>
    <property type="project" value="UniProtKB-KW"/>
</dbReference>
<keyword evidence="6 8" id="KW-0460">Magnesium</keyword>
<feature type="signal peptide" evidence="10">
    <location>
        <begin position="1"/>
        <end position="20"/>
    </location>
</feature>
<feature type="binding site" evidence="8">
    <location>
        <position position="386"/>
    </location>
    <ligand>
        <name>Zn(2+)</name>
        <dbReference type="ChEBI" id="CHEBI:29105"/>
        <label>2</label>
    </ligand>
</feature>
<gene>
    <name evidence="11" type="ORF">D5018_02575</name>
</gene>
<comment type="similarity">
    <text evidence="1 9">Belongs to the alkaline phosphatase family.</text>
</comment>
<protein>
    <submittedName>
        <fullName evidence="11">Alkaline phosphatase</fullName>
    </submittedName>
</protein>
<dbReference type="OrthoDB" id="9794455at2"/>
<feature type="binding site" evidence="8">
    <location>
        <position position="255"/>
    </location>
    <ligand>
        <name>Zn(2+)</name>
        <dbReference type="ChEBI" id="CHEBI:29105"/>
        <label>2</label>
    </ligand>
</feature>
<evidence type="ECO:0000256" key="3">
    <source>
        <dbReference type="ARBA" id="ARBA00022723"/>
    </source>
</evidence>
<dbReference type="AlphaFoldDB" id="A0A3L8Q1N0"/>
<feature type="binding site" evidence="8">
    <location>
        <position position="251"/>
    </location>
    <ligand>
        <name>Zn(2+)</name>
        <dbReference type="ChEBI" id="CHEBI:29105"/>
        <label>2</label>
    </ligand>
</feature>
<comment type="caution">
    <text evidence="11">The sequence shown here is derived from an EMBL/GenBank/DDBJ whole genome shotgun (WGS) entry which is preliminary data.</text>
</comment>
<reference evidence="11 12" key="1">
    <citation type="submission" date="2018-09" db="EMBL/GenBank/DDBJ databases">
        <title>Phylogeny of the Shewanellaceae, and recommendation for two new genera, Pseudoshewanella and Parashewanella.</title>
        <authorList>
            <person name="Wang G."/>
        </authorList>
    </citation>
    <scope>NUCLEOTIDE SEQUENCE [LARGE SCALE GENOMIC DNA]</scope>
    <source>
        <strain evidence="11 12">C51</strain>
    </source>
</reference>
<dbReference type="Gene3D" id="1.10.60.40">
    <property type="match status" value="1"/>
</dbReference>
<proteinExistence type="inferred from homology"/>
<dbReference type="Pfam" id="PF00245">
    <property type="entry name" value="Alk_phosphatase"/>
    <property type="match status" value="1"/>
</dbReference>
<evidence type="ECO:0000256" key="2">
    <source>
        <dbReference type="ARBA" id="ARBA00022553"/>
    </source>
</evidence>
<dbReference type="InterPro" id="IPR018299">
    <property type="entry name" value="Alkaline_phosphatase_AS"/>
</dbReference>
<dbReference type="SUPFAM" id="SSF53649">
    <property type="entry name" value="Alkaline phosphatase-like"/>
    <property type="match status" value="1"/>
</dbReference>
<accession>A0A3L8Q1N0</accession>
<evidence type="ECO:0000313" key="11">
    <source>
        <dbReference type="EMBL" id="RLV61380.1"/>
    </source>
</evidence>
<evidence type="ECO:0000256" key="4">
    <source>
        <dbReference type="ARBA" id="ARBA00022801"/>
    </source>
</evidence>
<sequence>MKIKSTLLALSLCLSFAAQADNAPKNIIFMIGDGMGPTYTTAYRFYKDDPATKDIETTVFDRILVGMSRTSPAKVDGYITDSAAAATAMATGVKTYNGAIGVDEHKHPVETLFEKAKAKGKATGVAVTSQVNHATPASFLAHNEYRRNYVEIAKAYLDSDADVILGGGQKYFSKDLVNQFKSKGYRYLDNINKLDSVKSGKVLGLFANVQLPWVVNEPKAHKLSQMTQKALELLSQDKKGFVLLVEGSLIDWAGHNNDIVTAMGEMDEFARSIKVAEQFVKQHPDTLLVVTADHSTGGLTVGANGKKAWHPEVLRNVKASPDRIASKLNTVKKWQPELTSLLGFEPNKHEWNALKKARAQGESEFTDEIKRIIDIRSNTGWTTGSHTAMDVQVFAFGKGYKKFIGSQDNTDLAKKLESFL</sequence>
<dbReference type="CDD" id="cd16012">
    <property type="entry name" value="ALP"/>
    <property type="match status" value="1"/>
</dbReference>
<feature type="binding site" evidence="8">
    <location>
        <position position="135"/>
    </location>
    <ligand>
        <name>Mg(2+)</name>
        <dbReference type="ChEBI" id="CHEBI:18420"/>
    </ligand>
</feature>
<evidence type="ECO:0000256" key="6">
    <source>
        <dbReference type="ARBA" id="ARBA00022842"/>
    </source>
</evidence>
<evidence type="ECO:0000256" key="1">
    <source>
        <dbReference type="ARBA" id="ARBA00005984"/>
    </source>
</evidence>
<evidence type="ECO:0000256" key="8">
    <source>
        <dbReference type="PIRSR" id="PIRSR601952-2"/>
    </source>
</evidence>
<dbReference type="RefSeq" id="WP_121837416.1">
    <property type="nucleotide sequence ID" value="NZ_ML014755.1"/>
</dbReference>
<dbReference type="InterPro" id="IPR017850">
    <property type="entry name" value="Alkaline_phosphatase_core_sf"/>
</dbReference>
<comment type="cofactor">
    <cofactor evidence="8">
        <name>Mg(2+)</name>
        <dbReference type="ChEBI" id="CHEBI:18420"/>
    </cofactor>
    <text evidence="8">Binds 1 Mg(2+) ion.</text>
</comment>
<comment type="cofactor">
    <cofactor evidence="8">
        <name>Zn(2+)</name>
        <dbReference type="ChEBI" id="CHEBI:29105"/>
    </cofactor>
    <text evidence="8">Binds 2 Zn(2+) ions.</text>
</comment>
<evidence type="ECO:0000256" key="10">
    <source>
        <dbReference type="SAM" id="SignalP"/>
    </source>
</evidence>
<dbReference type="EMBL" id="QZEI01000004">
    <property type="protein sequence ID" value="RLV61380.1"/>
    <property type="molecule type" value="Genomic_DNA"/>
</dbReference>
<evidence type="ECO:0000256" key="7">
    <source>
        <dbReference type="PIRSR" id="PIRSR601952-1"/>
    </source>
</evidence>
<keyword evidence="10" id="KW-0732">Signal</keyword>
<feature type="binding site" evidence="8">
    <location>
        <position position="133"/>
    </location>
    <ligand>
        <name>Mg(2+)</name>
        <dbReference type="ChEBI" id="CHEBI:18420"/>
    </ligand>
</feature>
<evidence type="ECO:0000313" key="12">
    <source>
        <dbReference type="Proteomes" id="UP000281474"/>
    </source>
</evidence>
<dbReference type="PANTHER" id="PTHR11596">
    <property type="entry name" value="ALKALINE PHOSPHATASE"/>
    <property type="match status" value="1"/>
</dbReference>
<feature type="binding site" evidence="8">
    <location>
        <position position="246"/>
    </location>
    <ligand>
        <name>Mg(2+)</name>
        <dbReference type="ChEBI" id="CHEBI:18420"/>
    </ligand>
</feature>
<feature type="binding site" evidence="8">
    <location>
        <position position="293"/>
    </location>
    <ligand>
        <name>Zn(2+)</name>
        <dbReference type="ChEBI" id="CHEBI:29105"/>
        <label>2</label>
    </ligand>
</feature>
<dbReference type="SMART" id="SM00098">
    <property type="entry name" value="alkPPc"/>
    <property type="match status" value="1"/>
</dbReference>
<dbReference type="PANTHER" id="PTHR11596:SF5">
    <property type="entry name" value="ALKALINE PHOSPHATASE"/>
    <property type="match status" value="1"/>
</dbReference>
<dbReference type="Gene3D" id="3.40.720.10">
    <property type="entry name" value="Alkaline Phosphatase, subunit A"/>
    <property type="match status" value="1"/>
</dbReference>
<dbReference type="Proteomes" id="UP000281474">
    <property type="component" value="Unassembled WGS sequence"/>
</dbReference>
<dbReference type="PROSITE" id="PS00123">
    <property type="entry name" value="ALKALINE_PHOSPHATASE"/>
    <property type="match status" value="1"/>
</dbReference>
<evidence type="ECO:0000256" key="9">
    <source>
        <dbReference type="RuleBase" id="RU003946"/>
    </source>
</evidence>
<feature type="binding site" evidence="8">
    <location>
        <position position="33"/>
    </location>
    <ligand>
        <name>Zn(2+)</name>
        <dbReference type="ChEBI" id="CHEBI:29105"/>
        <label>2</label>
    </ligand>
</feature>
<organism evidence="11 12">
    <name type="scientific">Parashewanella curva</name>
    <dbReference type="NCBI Taxonomy" id="2338552"/>
    <lineage>
        <taxon>Bacteria</taxon>
        <taxon>Pseudomonadati</taxon>
        <taxon>Pseudomonadota</taxon>
        <taxon>Gammaproteobacteria</taxon>
        <taxon>Alteromonadales</taxon>
        <taxon>Shewanellaceae</taxon>
        <taxon>Parashewanella</taxon>
    </lineage>
</organism>
<feature type="binding site" evidence="8">
    <location>
        <position position="33"/>
    </location>
    <ligand>
        <name>Mg(2+)</name>
        <dbReference type="ChEBI" id="CHEBI:18420"/>
    </ligand>
</feature>
<name>A0A3L8Q1N0_9GAMM</name>
<feature type="active site" description="Phosphoserine intermediate" evidence="7">
    <location>
        <position position="82"/>
    </location>
</feature>
<feature type="binding site" evidence="8">
    <location>
        <position position="294"/>
    </location>
    <ligand>
        <name>Zn(2+)</name>
        <dbReference type="ChEBI" id="CHEBI:29105"/>
        <label>2</label>
    </ligand>
</feature>
<keyword evidence="5 8" id="KW-0862">Zinc</keyword>
<dbReference type="GO" id="GO:0004035">
    <property type="term" value="F:alkaline phosphatase activity"/>
    <property type="evidence" value="ECO:0007669"/>
    <property type="project" value="TreeGrafter"/>
</dbReference>
<dbReference type="InterPro" id="IPR001952">
    <property type="entry name" value="Alkaline_phosphatase"/>
</dbReference>
<feature type="chain" id="PRO_5018104377" evidence="10">
    <location>
        <begin position="21"/>
        <end position="420"/>
    </location>
</feature>
<dbReference type="PRINTS" id="PR00113">
    <property type="entry name" value="ALKPHPHTASE"/>
</dbReference>
<keyword evidence="12" id="KW-1185">Reference proteome</keyword>
<evidence type="ECO:0000256" key="5">
    <source>
        <dbReference type="ARBA" id="ARBA00022833"/>
    </source>
</evidence>
<keyword evidence="4" id="KW-0378">Hydrolase</keyword>